<evidence type="ECO:0000313" key="2">
    <source>
        <dbReference type="Proteomes" id="UP001527090"/>
    </source>
</evidence>
<gene>
    <name evidence="1" type="ORF">M5X04_04180</name>
</gene>
<dbReference type="RefSeq" id="WP_028531777.1">
    <property type="nucleotide sequence ID" value="NZ_JAMDLY010000005.1"/>
</dbReference>
<accession>A0ABT4E456</accession>
<proteinExistence type="predicted"/>
<evidence type="ECO:0000313" key="1">
    <source>
        <dbReference type="EMBL" id="MCY9528536.1"/>
    </source>
</evidence>
<dbReference type="EMBL" id="JAMDLY010000005">
    <property type="protein sequence ID" value="MCY9528536.1"/>
    <property type="molecule type" value="Genomic_DNA"/>
</dbReference>
<dbReference type="Proteomes" id="UP001527090">
    <property type="component" value="Unassembled WGS sequence"/>
</dbReference>
<keyword evidence="2" id="KW-1185">Reference proteome</keyword>
<organism evidence="1 2">
    <name type="scientific">Paenibacillus alvei</name>
    <name type="common">Bacillus alvei</name>
    <dbReference type="NCBI Taxonomy" id="44250"/>
    <lineage>
        <taxon>Bacteria</taxon>
        <taxon>Bacillati</taxon>
        <taxon>Bacillota</taxon>
        <taxon>Bacilli</taxon>
        <taxon>Bacillales</taxon>
        <taxon>Paenibacillaceae</taxon>
        <taxon>Paenibacillus</taxon>
    </lineage>
</organism>
<name>A0ABT4E456_PAEAL</name>
<protein>
    <submittedName>
        <fullName evidence="1">Uncharacterized protein</fullName>
    </submittedName>
</protein>
<comment type="caution">
    <text evidence="1">The sequence shown here is derived from an EMBL/GenBank/DDBJ whole genome shotgun (WGS) entry which is preliminary data.</text>
</comment>
<reference evidence="1 2" key="1">
    <citation type="submission" date="2022-05" db="EMBL/GenBank/DDBJ databases">
        <title>Genome Sequencing of Bee-Associated Microbes.</title>
        <authorList>
            <person name="Dunlap C."/>
        </authorList>
    </citation>
    <scope>NUCLEOTIDE SEQUENCE [LARGE SCALE GENOMIC DNA]</scope>
    <source>
        <strain evidence="1 2">NRRL NRS-750</strain>
    </source>
</reference>
<sequence>MEIKSIIYPVPLSEVKDIFNDNIDVFVKLEDGISYSVVVTTPINIMEYMENNYLGYIPASHPKIIVKSLTEENIYEAIKSYSEENAFWLKLLYITGGGETSLDIEYINKVIAEIEKSNEEILQAFNEEG</sequence>